<dbReference type="Proteomes" id="UP001059771">
    <property type="component" value="Chromosome"/>
</dbReference>
<feature type="transmembrane region" description="Helical" evidence="1">
    <location>
        <begin position="221"/>
        <end position="243"/>
    </location>
</feature>
<keyword evidence="1" id="KW-0472">Membrane</keyword>
<protein>
    <submittedName>
        <fullName evidence="2">Uncharacterized protein</fullName>
    </submittedName>
</protein>
<feature type="transmembrane region" description="Helical" evidence="1">
    <location>
        <begin position="12"/>
        <end position="35"/>
    </location>
</feature>
<reference evidence="2" key="1">
    <citation type="submission" date="2022-08" db="EMBL/GenBank/DDBJ databases">
        <title>Dynamic responses of ammonia-oxidizing microbial communities induced by reactive oxygen species (ROS) in fluctuating redox aquifers.</title>
        <authorList>
            <person name="Wang P."/>
            <person name="Wang H."/>
        </authorList>
    </citation>
    <scope>NUCLEOTIDE SEQUENCE</scope>
    <source>
        <strain evidence="2">PLX03</strain>
    </source>
</reference>
<organism evidence="2">
    <name type="scientific">Nitrososphaera viennensis</name>
    <dbReference type="NCBI Taxonomy" id="1034015"/>
    <lineage>
        <taxon>Archaea</taxon>
        <taxon>Nitrososphaerota</taxon>
        <taxon>Nitrososphaeria</taxon>
        <taxon>Nitrososphaerales</taxon>
        <taxon>Nitrososphaeraceae</taxon>
        <taxon>Nitrososphaera</taxon>
    </lineage>
</organism>
<evidence type="ECO:0000313" key="2">
    <source>
        <dbReference type="EMBL" id="UVS68671.1"/>
    </source>
</evidence>
<keyword evidence="1" id="KW-1133">Transmembrane helix</keyword>
<name>A0A977ICW4_9ARCH</name>
<dbReference type="AlphaFoldDB" id="A0A977ICW4"/>
<keyword evidence="1" id="KW-0812">Transmembrane</keyword>
<sequence length="256" mass="28534">MANSRPLIETVAVLAFISLIVAEGVLAILSVSIIVKAVEPRGYPIAYQSHDIELIDPSMPTNNLQLHLTMAAFVIGAQSNITAFAKLQPVGEDRALYSEQNRTIPEQYFLWFDGSYCPTRPVDVYSSIPQCKLELDRYPQDDADWSNVYWQGTYSDFPDEFRYSTIGIRYATAGVYGVALTDSPDRVNPSLSEPFITISDPSVTHTFFLGIEANQLSLTNLGLSFLILLLTIVPIQLKLFSFLRRKGVFGKHDNAT</sequence>
<dbReference type="EMBL" id="CP103305">
    <property type="protein sequence ID" value="UVS68671.1"/>
    <property type="molecule type" value="Genomic_DNA"/>
</dbReference>
<dbReference type="RefSeq" id="WP_144239710.1">
    <property type="nucleotide sequence ID" value="NZ_CP103305.1"/>
</dbReference>
<dbReference type="GeneID" id="74947731"/>
<proteinExistence type="predicted"/>
<evidence type="ECO:0000256" key="1">
    <source>
        <dbReference type="SAM" id="Phobius"/>
    </source>
</evidence>
<accession>A0A977ICW4</accession>
<gene>
    <name evidence="2" type="ORF">NWT39_12290</name>
</gene>